<dbReference type="PANTHER" id="PTHR31144">
    <property type="entry name" value="UPF0602 PROTEIN C4ORF47"/>
    <property type="match status" value="1"/>
</dbReference>
<evidence type="ECO:0000256" key="4">
    <source>
        <dbReference type="ARBA" id="ARBA00035656"/>
    </source>
</evidence>
<evidence type="ECO:0000313" key="7">
    <source>
        <dbReference type="Proteomes" id="UP000515156"/>
    </source>
</evidence>
<dbReference type="GeneID" id="115462653"/>
<evidence type="ECO:0000256" key="5">
    <source>
        <dbReference type="ARBA" id="ARBA00035693"/>
    </source>
</evidence>
<name>A0A6P7XD13_9AMPH</name>
<evidence type="ECO:0000256" key="1">
    <source>
        <dbReference type="ARBA" id="ARBA00004300"/>
    </source>
</evidence>
<dbReference type="GO" id="GO:0005813">
    <property type="term" value="C:centrosome"/>
    <property type="evidence" value="ECO:0007669"/>
    <property type="project" value="UniProtKB-SubCell"/>
</dbReference>
<dbReference type="KEGG" id="muo:115462653"/>
<evidence type="ECO:0000256" key="3">
    <source>
        <dbReference type="ARBA" id="ARBA00023212"/>
    </source>
</evidence>
<dbReference type="Proteomes" id="UP000515156">
    <property type="component" value="Chromosome 2"/>
</dbReference>
<proteinExistence type="inferred from homology"/>
<keyword evidence="3" id="KW-0206">Cytoskeleton</keyword>
<evidence type="ECO:0000313" key="8">
    <source>
        <dbReference type="RefSeq" id="XP_030048510.1"/>
    </source>
</evidence>
<keyword evidence="7" id="KW-1185">Reference proteome</keyword>
<dbReference type="CTD" id="441054"/>
<protein>
    <recommendedName>
        <fullName evidence="5">Cilia-and flagella-associated protein 96</fullName>
    </recommendedName>
</protein>
<dbReference type="AlphaFoldDB" id="A0A6P7XD13"/>
<sequence length="308" mass="34261">MAAEGKTDMERTGLFSEMEYITIGDTYVSSLNRPFNETAGKGRQMFPGGSKMMSDLQAGYFDAQFKRVFTGEGYSNPIKLRRQYRLEQAKKNLGKVFLPCSESKKGSGLGSYYGTIGGSVPAFSSQMKTREPYVAPGKNFYTNPGKKGTGYGYPNLTIGKPYSYSVEAYGIGGRKKGGIDMEAKLMKGGPFRLNLYPREYFDANPYHVDKPLPPLKKTEEKKIDKPFRPSSPAKTMGGMKAGTFEPYPTHSSEPYKVKREKDVTVNKSGKIFHPLAGPKTRPVQSILQAYVLKSVNPANYKTLRLESY</sequence>
<dbReference type="InParanoid" id="A0A6P7XD13"/>
<dbReference type="InterPro" id="IPR029358">
    <property type="entry name" value="CFAP96"/>
</dbReference>
<dbReference type="GO" id="GO:0005881">
    <property type="term" value="C:cytoplasmic microtubule"/>
    <property type="evidence" value="ECO:0007669"/>
    <property type="project" value="TreeGrafter"/>
</dbReference>
<organism evidence="7 8">
    <name type="scientific">Microcaecilia unicolor</name>
    <dbReference type="NCBI Taxonomy" id="1415580"/>
    <lineage>
        <taxon>Eukaryota</taxon>
        <taxon>Metazoa</taxon>
        <taxon>Chordata</taxon>
        <taxon>Craniata</taxon>
        <taxon>Vertebrata</taxon>
        <taxon>Euteleostomi</taxon>
        <taxon>Amphibia</taxon>
        <taxon>Gymnophiona</taxon>
        <taxon>Siphonopidae</taxon>
        <taxon>Microcaecilia</taxon>
    </lineage>
</organism>
<accession>A0A6P7XD13</accession>
<dbReference type="PANTHER" id="PTHR31144:SF1">
    <property type="entry name" value="UPF0602 PROTEIN C4ORF47"/>
    <property type="match status" value="1"/>
</dbReference>
<evidence type="ECO:0000256" key="2">
    <source>
        <dbReference type="ARBA" id="ARBA00022490"/>
    </source>
</evidence>
<dbReference type="OrthoDB" id="283553at2759"/>
<comment type="subcellular location">
    <subcellularLocation>
        <location evidence="1">Cytoplasm</location>
        <location evidence="1">Cytoskeleton</location>
        <location evidence="1">Microtubule organizing center</location>
        <location evidence="1">Centrosome</location>
    </subcellularLocation>
</comment>
<dbReference type="RefSeq" id="XP_030048510.1">
    <property type="nucleotide sequence ID" value="XM_030192650.1"/>
</dbReference>
<evidence type="ECO:0000256" key="6">
    <source>
        <dbReference type="SAM" id="MobiDB-lite"/>
    </source>
</evidence>
<dbReference type="Pfam" id="PF15239">
    <property type="entry name" value="CFAP96-like"/>
    <property type="match status" value="1"/>
</dbReference>
<gene>
    <name evidence="8" type="primary">C2H4orf47</name>
</gene>
<reference evidence="8" key="1">
    <citation type="submission" date="2025-08" db="UniProtKB">
        <authorList>
            <consortium name="RefSeq"/>
        </authorList>
    </citation>
    <scope>IDENTIFICATION</scope>
</reference>
<dbReference type="FunCoup" id="A0A6P7XD13">
    <property type="interactions" value="106"/>
</dbReference>
<feature type="region of interest" description="Disordered" evidence="6">
    <location>
        <begin position="222"/>
        <end position="253"/>
    </location>
</feature>
<keyword evidence="2" id="KW-0963">Cytoplasm</keyword>
<comment type="similarity">
    <text evidence="4">Belongs to the CFAP96 family.</text>
</comment>